<dbReference type="Gene3D" id="3.90.1530.10">
    <property type="entry name" value="Conserved hypothetical protein from pyrococcus furiosus pfu- 392566-001, ParB domain"/>
    <property type="match status" value="1"/>
</dbReference>
<comment type="caution">
    <text evidence="1">The sequence shown here is derived from an EMBL/GenBank/DDBJ whole genome shotgun (WGS) entry which is preliminary data.</text>
</comment>
<evidence type="ECO:0000313" key="2">
    <source>
        <dbReference type="Proteomes" id="UP001549184"/>
    </source>
</evidence>
<evidence type="ECO:0008006" key="3">
    <source>
        <dbReference type="Google" id="ProtNLM"/>
    </source>
</evidence>
<accession>A0ABV2K0U5</accession>
<dbReference type="RefSeq" id="WP_354016047.1">
    <property type="nucleotide sequence ID" value="NZ_JBEPMU010000008.1"/>
</dbReference>
<protein>
    <recommendedName>
        <fullName evidence="3">ParB/Sulfiredoxin domain-containing protein</fullName>
    </recommendedName>
</protein>
<dbReference type="EMBL" id="JBEPMU010000008">
    <property type="protein sequence ID" value="MET3654706.1"/>
    <property type="molecule type" value="Genomic_DNA"/>
</dbReference>
<sequence length="298" mass="33062">MDVHPYCAILPDMLPGEYAALLNDIKVHGLRDPIMTYNNTILDGRHRWRACEELQLTPRVVPFVGDDAAALAWVKSRNMRRHLHATQRAWVARAFLEQETLMAKMRQCAGLRQGQHAPVGEFVPGREKEQGRARDRAGAAMGVSGRLVTQAATIAKTAAPCLAEAIKSGLIHMPEAFVLAKLSPKTQQRLVAMADPAGRKHATACALNRMRGKRRGPRCADELLPSTPFARAFLNQVERAGIYTKEQGCPDTATAIARLRAEIDWSSAAQRGQFARCEYTATIMWALCEERNRRVEVA</sequence>
<proteinExistence type="predicted"/>
<dbReference type="InterPro" id="IPR036086">
    <property type="entry name" value="ParB/Sulfiredoxin_sf"/>
</dbReference>
<reference evidence="1 2" key="1">
    <citation type="submission" date="2024-06" db="EMBL/GenBank/DDBJ databases">
        <title>Sorghum-associated microbial communities from plants grown in Nebraska, USA.</title>
        <authorList>
            <person name="Schachtman D."/>
        </authorList>
    </citation>
    <scope>NUCLEOTIDE SEQUENCE [LARGE SCALE GENOMIC DNA]</scope>
    <source>
        <strain evidence="1 2">1073</strain>
    </source>
</reference>
<dbReference type="SUPFAM" id="SSF110849">
    <property type="entry name" value="ParB/Sulfiredoxin"/>
    <property type="match status" value="1"/>
</dbReference>
<evidence type="ECO:0000313" key="1">
    <source>
        <dbReference type="EMBL" id="MET3654706.1"/>
    </source>
</evidence>
<keyword evidence="2" id="KW-1185">Reference proteome</keyword>
<dbReference type="Proteomes" id="UP001549184">
    <property type="component" value="Unassembled WGS sequence"/>
</dbReference>
<organism evidence="1 2">
    <name type="scientific">Dyella japonica</name>
    <dbReference type="NCBI Taxonomy" id="231455"/>
    <lineage>
        <taxon>Bacteria</taxon>
        <taxon>Pseudomonadati</taxon>
        <taxon>Pseudomonadota</taxon>
        <taxon>Gammaproteobacteria</taxon>
        <taxon>Lysobacterales</taxon>
        <taxon>Rhodanobacteraceae</taxon>
        <taxon>Dyella</taxon>
    </lineage>
</organism>
<gene>
    <name evidence="1" type="ORF">ABIC75_004454</name>
</gene>
<name>A0ABV2K0U5_9GAMM</name>